<sequence length="64" mass="7548">MTRVDRDTFRRFIEEYPGVLTPEWNSEGDPPIRDWRDAQGILRASHQLPAEEGDTQDEWFEVDA</sequence>
<proteinExistence type="predicted"/>
<accession>A0A212R6I9</accession>
<dbReference type="AlphaFoldDB" id="A0A212R6I9"/>
<organism evidence="1 2">
    <name type="scientific">Arboricoccus pini</name>
    <dbReference type="NCBI Taxonomy" id="1963835"/>
    <lineage>
        <taxon>Bacteria</taxon>
        <taxon>Pseudomonadati</taxon>
        <taxon>Pseudomonadota</taxon>
        <taxon>Alphaproteobacteria</taxon>
        <taxon>Geminicoccales</taxon>
        <taxon>Geminicoccaceae</taxon>
        <taxon>Arboricoccus</taxon>
    </lineage>
</organism>
<dbReference type="RefSeq" id="WP_088561357.1">
    <property type="nucleotide sequence ID" value="NZ_FYEH01000006.1"/>
</dbReference>
<keyword evidence="2" id="KW-1185">Reference proteome</keyword>
<reference evidence="1 2" key="1">
    <citation type="submission" date="2017-06" db="EMBL/GenBank/DDBJ databases">
        <authorList>
            <person name="Kim H.J."/>
            <person name="Triplett B.A."/>
        </authorList>
    </citation>
    <scope>NUCLEOTIDE SEQUENCE [LARGE SCALE GENOMIC DNA]</scope>
    <source>
        <strain evidence="1 2">B29T1</strain>
    </source>
</reference>
<dbReference type="EMBL" id="FYEH01000006">
    <property type="protein sequence ID" value="SNB67774.1"/>
    <property type="molecule type" value="Genomic_DNA"/>
</dbReference>
<dbReference type="Proteomes" id="UP000197065">
    <property type="component" value="Unassembled WGS sequence"/>
</dbReference>
<evidence type="ECO:0000313" key="2">
    <source>
        <dbReference type="Proteomes" id="UP000197065"/>
    </source>
</evidence>
<protein>
    <submittedName>
        <fullName evidence="1">Uncharacterized protein</fullName>
    </submittedName>
</protein>
<evidence type="ECO:0000313" key="1">
    <source>
        <dbReference type="EMBL" id="SNB67774.1"/>
    </source>
</evidence>
<name>A0A212R6I9_9PROT</name>
<gene>
    <name evidence="1" type="ORF">SAMN07250955_10646</name>
</gene>